<dbReference type="AlphaFoldDB" id="A0A1X2IY76"/>
<dbReference type="EMBL" id="MCGE01000002">
    <property type="protein sequence ID" value="ORZ24248.1"/>
    <property type="molecule type" value="Genomic_DNA"/>
</dbReference>
<feature type="compositionally biased region" description="Basic and acidic residues" evidence="2">
    <location>
        <begin position="368"/>
        <end position="378"/>
    </location>
</feature>
<keyword evidence="4" id="KW-1185">Reference proteome</keyword>
<evidence type="ECO:0000313" key="4">
    <source>
        <dbReference type="Proteomes" id="UP000193560"/>
    </source>
</evidence>
<evidence type="ECO:0000256" key="1">
    <source>
        <dbReference type="SAM" id="Coils"/>
    </source>
</evidence>
<reference evidence="3 4" key="1">
    <citation type="submission" date="2016-07" db="EMBL/GenBank/DDBJ databases">
        <title>Pervasive Adenine N6-methylation of Active Genes in Fungi.</title>
        <authorList>
            <consortium name="DOE Joint Genome Institute"/>
            <person name="Mondo S.J."/>
            <person name="Dannebaum R.O."/>
            <person name="Kuo R.C."/>
            <person name="Labutti K."/>
            <person name="Haridas S."/>
            <person name="Kuo A."/>
            <person name="Salamov A."/>
            <person name="Ahrendt S.R."/>
            <person name="Lipzen A."/>
            <person name="Sullivan W."/>
            <person name="Andreopoulos W.B."/>
            <person name="Clum A."/>
            <person name="Lindquist E."/>
            <person name="Daum C."/>
            <person name="Ramamoorthy G.K."/>
            <person name="Gryganskyi A."/>
            <person name="Culley D."/>
            <person name="Magnuson J.K."/>
            <person name="James T.Y."/>
            <person name="O'Malley M.A."/>
            <person name="Stajich J.E."/>
            <person name="Spatafora J.W."/>
            <person name="Visel A."/>
            <person name="Grigoriev I.V."/>
        </authorList>
    </citation>
    <scope>NUCLEOTIDE SEQUENCE [LARGE SCALE GENOMIC DNA]</scope>
    <source>
        <strain evidence="3 4">NRRL 1336</strain>
    </source>
</reference>
<feature type="coiled-coil region" evidence="1">
    <location>
        <begin position="65"/>
        <end position="99"/>
    </location>
</feature>
<evidence type="ECO:0000256" key="2">
    <source>
        <dbReference type="SAM" id="MobiDB-lite"/>
    </source>
</evidence>
<sequence length="378" mass="44018">MSSPSLTLAQQSDKIQQLSLQSPPNKTTYKKTIQQRRKKTQVYSWTVDSLQRQYRRSIYEDRLLAEKHEARSTQLTQQRRQLEQDINQLTHDLQSHDTHLQAARTYAHQRHTKYLLRQRQFHRYAKVPLINNTYKQKYLRAQKKNQLAESDVAAQRHGIDHIKDQRTIRHQQLQEQEQEESACTRMVRTIRTRIASHETLDRHWQNGLAFWTERVGSLSLTLDQKIVALQHLLRQFDCDKQQELIAILTTFRQAWADFEQAETYGEQEYSLDKVDFVCAKCMDSYQQHMPRPDKNHPTDLLCSSCYQSARTSMIIKKKLGFLHTPSSSATSTSTFSSASSSSLPPLLTPSSSSRQSSFVIESSPTPPPKDHPPKHLVY</sequence>
<dbReference type="Proteomes" id="UP000193560">
    <property type="component" value="Unassembled WGS sequence"/>
</dbReference>
<accession>A0A1X2IY76</accession>
<evidence type="ECO:0000313" key="3">
    <source>
        <dbReference type="EMBL" id="ORZ24248.1"/>
    </source>
</evidence>
<proteinExistence type="predicted"/>
<keyword evidence="1" id="KW-0175">Coiled coil</keyword>
<dbReference type="OrthoDB" id="2351770at2759"/>
<gene>
    <name evidence="3" type="ORF">BCR42DRAFT_402539</name>
</gene>
<organism evidence="3 4">
    <name type="scientific">Absidia repens</name>
    <dbReference type="NCBI Taxonomy" id="90262"/>
    <lineage>
        <taxon>Eukaryota</taxon>
        <taxon>Fungi</taxon>
        <taxon>Fungi incertae sedis</taxon>
        <taxon>Mucoromycota</taxon>
        <taxon>Mucoromycotina</taxon>
        <taxon>Mucoromycetes</taxon>
        <taxon>Mucorales</taxon>
        <taxon>Cunninghamellaceae</taxon>
        <taxon>Absidia</taxon>
    </lineage>
</organism>
<name>A0A1X2IY76_9FUNG</name>
<protein>
    <submittedName>
        <fullName evidence="3">Uncharacterized protein</fullName>
    </submittedName>
</protein>
<feature type="compositionally biased region" description="Low complexity" evidence="2">
    <location>
        <begin position="332"/>
        <end position="357"/>
    </location>
</feature>
<comment type="caution">
    <text evidence="3">The sequence shown here is derived from an EMBL/GenBank/DDBJ whole genome shotgun (WGS) entry which is preliminary data.</text>
</comment>
<feature type="region of interest" description="Disordered" evidence="2">
    <location>
        <begin position="332"/>
        <end position="378"/>
    </location>
</feature>